<dbReference type="Pfam" id="PF07883">
    <property type="entry name" value="Cupin_2"/>
    <property type="match status" value="1"/>
</dbReference>
<reference evidence="3" key="1">
    <citation type="journal article" date="2019" name="Int. J. Syst. Evol. Microbiol.">
        <title>The Global Catalogue of Microorganisms (GCM) 10K type strain sequencing project: providing services to taxonomists for standard genome sequencing and annotation.</title>
        <authorList>
            <consortium name="The Broad Institute Genomics Platform"/>
            <consortium name="The Broad Institute Genome Sequencing Center for Infectious Disease"/>
            <person name="Wu L."/>
            <person name="Ma J."/>
        </authorList>
    </citation>
    <scope>NUCLEOTIDE SEQUENCE [LARGE SCALE GENOMIC DNA]</scope>
    <source>
        <strain evidence="3">CGMCC 1.16855</strain>
    </source>
</reference>
<evidence type="ECO:0000313" key="2">
    <source>
        <dbReference type="EMBL" id="MFC3003380.1"/>
    </source>
</evidence>
<sequence>MMHIPTIDWNAIPWTPVREGVERKGFTGDGATLALHRLMPGHEPKPHSHHFEQIVYILAGTIDFHIEGTVHRLSAGGLLVVPPNAMHHGVVVGDEPVLNLDVFTPARPEYA</sequence>
<evidence type="ECO:0000259" key="1">
    <source>
        <dbReference type="Pfam" id="PF07883"/>
    </source>
</evidence>
<comment type="caution">
    <text evidence="2">The sequence shown here is derived from an EMBL/GenBank/DDBJ whole genome shotgun (WGS) entry which is preliminary data.</text>
</comment>
<dbReference type="PANTHER" id="PTHR40112:SF1">
    <property type="entry name" value="H2HPP ISOMERASE"/>
    <property type="match status" value="1"/>
</dbReference>
<organism evidence="2 3">
    <name type="scientific">Falsiroseomonas tokyonensis</name>
    <dbReference type="NCBI Taxonomy" id="430521"/>
    <lineage>
        <taxon>Bacteria</taxon>
        <taxon>Pseudomonadati</taxon>
        <taxon>Pseudomonadota</taxon>
        <taxon>Alphaproteobacteria</taxon>
        <taxon>Acetobacterales</taxon>
        <taxon>Roseomonadaceae</taxon>
        <taxon>Falsiroseomonas</taxon>
    </lineage>
</organism>
<keyword evidence="3" id="KW-1185">Reference proteome</keyword>
<gene>
    <name evidence="2" type="ORF">ACFOD3_26025</name>
</gene>
<dbReference type="PANTHER" id="PTHR40112">
    <property type="entry name" value="H2HPP ISOMERASE"/>
    <property type="match status" value="1"/>
</dbReference>
<feature type="domain" description="Cupin type-2" evidence="1">
    <location>
        <begin position="35"/>
        <end position="103"/>
    </location>
</feature>
<dbReference type="Proteomes" id="UP001595420">
    <property type="component" value="Unassembled WGS sequence"/>
</dbReference>
<name>A0ABV7C0T7_9PROT</name>
<protein>
    <submittedName>
        <fullName evidence="2">Cupin domain-containing protein</fullName>
    </submittedName>
</protein>
<dbReference type="InterPro" id="IPR013096">
    <property type="entry name" value="Cupin_2"/>
</dbReference>
<proteinExistence type="predicted"/>
<dbReference type="EMBL" id="JBHRSB010000011">
    <property type="protein sequence ID" value="MFC3003380.1"/>
    <property type="molecule type" value="Genomic_DNA"/>
</dbReference>
<dbReference type="RefSeq" id="WP_216839829.1">
    <property type="nucleotide sequence ID" value="NZ_JAFNJS010000011.1"/>
</dbReference>
<accession>A0ABV7C0T7</accession>
<dbReference type="CDD" id="cd02238">
    <property type="entry name" value="cupin_KdgF"/>
    <property type="match status" value="1"/>
</dbReference>
<dbReference type="InterPro" id="IPR052535">
    <property type="entry name" value="Bacilysin_H2HPP_isomerase"/>
</dbReference>
<evidence type="ECO:0000313" key="3">
    <source>
        <dbReference type="Proteomes" id="UP001595420"/>
    </source>
</evidence>